<accession>A0ABC8UNE6</accession>
<protein>
    <submittedName>
        <fullName evidence="2">Uncharacterized protein</fullName>
    </submittedName>
</protein>
<dbReference type="EMBL" id="CAUOFW020008324">
    <property type="protein sequence ID" value="CAK9182359.1"/>
    <property type="molecule type" value="Genomic_DNA"/>
</dbReference>
<dbReference type="Proteomes" id="UP001642360">
    <property type="component" value="Unassembled WGS sequence"/>
</dbReference>
<reference evidence="2 3" key="1">
    <citation type="submission" date="2024-02" db="EMBL/GenBank/DDBJ databases">
        <authorList>
            <person name="Vignale AGUSTIN F."/>
            <person name="Sosa J E."/>
            <person name="Modenutti C."/>
        </authorList>
    </citation>
    <scope>NUCLEOTIDE SEQUENCE [LARGE SCALE GENOMIC DNA]</scope>
</reference>
<gene>
    <name evidence="2" type="ORF">ILEXP_LOCUS52503</name>
</gene>
<keyword evidence="3" id="KW-1185">Reference proteome</keyword>
<evidence type="ECO:0000313" key="2">
    <source>
        <dbReference type="EMBL" id="CAK9182359.1"/>
    </source>
</evidence>
<feature type="signal peptide" evidence="1">
    <location>
        <begin position="1"/>
        <end position="24"/>
    </location>
</feature>
<evidence type="ECO:0000313" key="3">
    <source>
        <dbReference type="Proteomes" id="UP001642360"/>
    </source>
</evidence>
<proteinExistence type="predicted"/>
<evidence type="ECO:0000256" key="1">
    <source>
        <dbReference type="SAM" id="SignalP"/>
    </source>
</evidence>
<comment type="caution">
    <text evidence="2">The sequence shown here is derived from an EMBL/GenBank/DDBJ whole genome shotgun (WGS) entry which is preliminary data.</text>
</comment>
<organism evidence="2 3">
    <name type="scientific">Ilex paraguariensis</name>
    <name type="common">yerba mate</name>
    <dbReference type="NCBI Taxonomy" id="185542"/>
    <lineage>
        <taxon>Eukaryota</taxon>
        <taxon>Viridiplantae</taxon>
        <taxon>Streptophyta</taxon>
        <taxon>Embryophyta</taxon>
        <taxon>Tracheophyta</taxon>
        <taxon>Spermatophyta</taxon>
        <taxon>Magnoliopsida</taxon>
        <taxon>eudicotyledons</taxon>
        <taxon>Gunneridae</taxon>
        <taxon>Pentapetalae</taxon>
        <taxon>asterids</taxon>
        <taxon>campanulids</taxon>
        <taxon>Aquifoliales</taxon>
        <taxon>Aquifoliaceae</taxon>
        <taxon>Ilex</taxon>
    </lineage>
</organism>
<dbReference type="AlphaFoldDB" id="A0ABC8UNE6"/>
<name>A0ABC8UNE6_9AQUA</name>
<sequence>MTMLSLTFCIHLLLILASVRNTVSNVEGGSAAATTPPPPPGVTVEARKRCSIYLGPCVRRIVGMEGSSKAIMGIIYVGDGKERVGSTLAAAKCTYTLELCSTKKCNNPCFSSTVIMVAAEGGSYETMCKTLKCTDIVGPCSLKRCDNAKCGAVHTGKRK</sequence>
<keyword evidence="1" id="KW-0732">Signal</keyword>
<feature type="chain" id="PRO_5044842826" evidence="1">
    <location>
        <begin position="25"/>
        <end position="159"/>
    </location>
</feature>